<reference evidence="2 3" key="1">
    <citation type="submission" date="2016-06" db="EMBL/GenBank/DDBJ databases">
        <title>Genome sequence of halotolerant plant growth promoting strain of Halomonas elongata HEK1 isolated from salterns of Rann of Kutch, Gujarat, India.</title>
        <authorList>
            <person name="Gaba S."/>
            <person name="Singh R.N."/>
            <person name="Abrol S."/>
            <person name="Kaushik R."/>
            <person name="Saxena A.K."/>
        </authorList>
    </citation>
    <scope>NUCLEOTIDE SEQUENCE [LARGE SCALE GENOMIC DNA]</scope>
    <source>
        <strain evidence="2 3">HEK1</strain>
    </source>
</reference>
<gene>
    <name evidence="2" type="ORF">A8U91_01492</name>
</gene>
<accession>A0A1B8P4L5</accession>
<organism evidence="2 3">
    <name type="scientific">Halomonas elongata</name>
    <dbReference type="NCBI Taxonomy" id="2746"/>
    <lineage>
        <taxon>Bacteria</taxon>
        <taxon>Pseudomonadati</taxon>
        <taxon>Pseudomonadota</taxon>
        <taxon>Gammaproteobacteria</taxon>
        <taxon>Oceanospirillales</taxon>
        <taxon>Halomonadaceae</taxon>
        <taxon>Halomonas</taxon>
    </lineage>
</organism>
<comment type="caution">
    <text evidence="2">The sequence shown here is derived from an EMBL/GenBank/DDBJ whole genome shotgun (WGS) entry which is preliminary data.</text>
</comment>
<dbReference type="AlphaFoldDB" id="A0A1B8P4L5"/>
<feature type="region of interest" description="Disordered" evidence="1">
    <location>
        <begin position="44"/>
        <end position="63"/>
    </location>
</feature>
<protein>
    <submittedName>
        <fullName evidence="2">Uncharacterized protein</fullName>
    </submittedName>
</protein>
<feature type="compositionally biased region" description="Basic residues" evidence="1">
    <location>
        <begin position="44"/>
        <end position="62"/>
    </location>
</feature>
<feature type="region of interest" description="Disordered" evidence="1">
    <location>
        <begin position="1"/>
        <end position="33"/>
    </location>
</feature>
<evidence type="ECO:0000313" key="3">
    <source>
        <dbReference type="Proteomes" id="UP000092504"/>
    </source>
</evidence>
<evidence type="ECO:0000313" key="2">
    <source>
        <dbReference type="EMBL" id="OBX37143.1"/>
    </source>
</evidence>
<proteinExistence type="predicted"/>
<dbReference type="Proteomes" id="UP000092504">
    <property type="component" value="Unassembled WGS sequence"/>
</dbReference>
<evidence type="ECO:0000256" key="1">
    <source>
        <dbReference type="SAM" id="MobiDB-lite"/>
    </source>
</evidence>
<dbReference type="EMBL" id="MAJD01000001">
    <property type="protein sequence ID" value="OBX37143.1"/>
    <property type="molecule type" value="Genomic_DNA"/>
</dbReference>
<sequence length="309" mass="33034">MGESPRHRRRGSVPRWARPIPAGNWPDPRRAGIPRCGARIRQCARRAHRGRSSRRRSRRCVRAWRPDRRSGAIHRLGAPGRPGEGLEPGLGRLAFQVTTEGRLVALPQTGDHRRDRKTFAGQTDGGCQQAGKVELAEASRQLGPGGGRAGHGDRRPAVQGHLGVPGGCHRLRCQRGRRGAAGVEAMEVTVADIIAGDPHQGEGVAADAAAGGLDDGQCRRRGDGGIHGVTALGQDIATDLAGLRLGRRHHAVTCVSEAALRGIGCRGGKGCRHIVSRYRCGNSYEDHDHDQELASLAVMGRPCARPLIT</sequence>
<feature type="compositionally biased region" description="Basic residues" evidence="1">
    <location>
        <begin position="1"/>
        <end position="12"/>
    </location>
</feature>
<name>A0A1B8P4L5_HALEL</name>